<organism evidence="2 3">
    <name type="scientific">Brachionus calyciflorus</name>
    <dbReference type="NCBI Taxonomy" id="104777"/>
    <lineage>
        <taxon>Eukaryota</taxon>
        <taxon>Metazoa</taxon>
        <taxon>Spiralia</taxon>
        <taxon>Gnathifera</taxon>
        <taxon>Rotifera</taxon>
        <taxon>Eurotatoria</taxon>
        <taxon>Monogononta</taxon>
        <taxon>Pseudotrocha</taxon>
        <taxon>Ploima</taxon>
        <taxon>Brachionidae</taxon>
        <taxon>Brachionus</taxon>
    </lineage>
</organism>
<keyword evidence="3" id="KW-1185">Reference proteome</keyword>
<proteinExistence type="predicted"/>
<dbReference type="AlphaFoldDB" id="A0A814BH78"/>
<sequence>MPFKCVYYPVNSTSSAFTYCQSCCTSESYPTNKIDACCKSGWQTWHIVVLAVVGGLLIMALIAAIIYTIVYKKKRFSIRNAAYNNGALFYPSHVNSNMRL</sequence>
<evidence type="ECO:0000313" key="2">
    <source>
        <dbReference type="EMBL" id="CAF0928294.1"/>
    </source>
</evidence>
<dbReference type="EMBL" id="CAJNOC010002353">
    <property type="protein sequence ID" value="CAF0928294.1"/>
    <property type="molecule type" value="Genomic_DNA"/>
</dbReference>
<dbReference type="Proteomes" id="UP000663879">
    <property type="component" value="Unassembled WGS sequence"/>
</dbReference>
<evidence type="ECO:0000313" key="3">
    <source>
        <dbReference type="Proteomes" id="UP000663879"/>
    </source>
</evidence>
<keyword evidence="1" id="KW-0472">Membrane</keyword>
<protein>
    <submittedName>
        <fullName evidence="2">Uncharacterized protein</fullName>
    </submittedName>
</protein>
<accession>A0A814BH78</accession>
<evidence type="ECO:0000256" key="1">
    <source>
        <dbReference type="SAM" id="Phobius"/>
    </source>
</evidence>
<feature type="transmembrane region" description="Helical" evidence="1">
    <location>
        <begin position="45"/>
        <end position="70"/>
    </location>
</feature>
<comment type="caution">
    <text evidence="2">The sequence shown here is derived from an EMBL/GenBank/DDBJ whole genome shotgun (WGS) entry which is preliminary data.</text>
</comment>
<keyword evidence="1" id="KW-0812">Transmembrane</keyword>
<keyword evidence="1" id="KW-1133">Transmembrane helix</keyword>
<reference evidence="2" key="1">
    <citation type="submission" date="2021-02" db="EMBL/GenBank/DDBJ databases">
        <authorList>
            <person name="Nowell W R."/>
        </authorList>
    </citation>
    <scope>NUCLEOTIDE SEQUENCE</scope>
    <source>
        <strain evidence="2">Ploen Becks lab</strain>
    </source>
</reference>
<dbReference type="CDD" id="cd12087">
    <property type="entry name" value="TM_EGFR-like"/>
    <property type="match status" value="1"/>
</dbReference>
<name>A0A814BH78_9BILA</name>
<gene>
    <name evidence="2" type="ORF">OXX778_LOCUS12765</name>
</gene>